<keyword evidence="1" id="KW-0808">Transferase</keyword>
<dbReference type="AlphaFoldDB" id="A0A699K6X2"/>
<sequence length="179" mass="20769">MREGSSGLKISYLGGFWVLLEFNSFQSCEKFHNHEGIKSWFSTLSQWTPNFEIQDRVVWIDIKGTPLRAWSQSTFNKIARKVSIVRAKEVTGWVPEFGDETSLHFDDGSDNNSVGKHDWVEEEDDNEVVQDSFQSHVNVTTPEEYINVNLPMKLALWITYQNRAWWKGEETMGKEVVSF</sequence>
<keyword evidence="1" id="KW-0548">Nucleotidyltransferase</keyword>
<name>A0A699K6X2_TANCI</name>
<gene>
    <name evidence="1" type="ORF">Tci_645426</name>
</gene>
<reference evidence="1" key="1">
    <citation type="journal article" date="2019" name="Sci. Rep.">
        <title>Draft genome of Tanacetum cinerariifolium, the natural source of mosquito coil.</title>
        <authorList>
            <person name="Yamashiro T."/>
            <person name="Shiraishi A."/>
            <person name="Satake H."/>
            <person name="Nakayama K."/>
        </authorList>
    </citation>
    <scope>NUCLEOTIDE SEQUENCE</scope>
</reference>
<evidence type="ECO:0000313" key="1">
    <source>
        <dbReference type="EMBL" id="GFA73454.1"/>
    </source>
</evidence>
<organism evidence="1">
    <name type="scientific">Tanacetum cinerariifolium</name>
    <name type="common">Dalmatian daisy</name>
    <name type="synonym">Chrysanthemum cinerariifolium</name>
    <dbReference type="NCBI Taxonomy" id="118510"/>
    <lineage>
        <taxon>Eukaryota</taxon>
        <taxon>Viridiplantae</taxon>
        <taxon>Streptophyta</taxon>
        <taxon>Embryophyta</taxon>
        <taxon>Tracheophyta</taxon>
        <taxon>Spermatophyta</taxon>
        <taxon>Magnoliopsida</taxon>
        <taxon>eudicotyledons</taxon>
        <taxon>Gunneridae</taxon>
        <taxon>Pentapetalae</taxon>
        <taxon>asterids</taxon>
        <taxon>campanulids</taxon>
        <taxon>Asterales</taxon>
        <taxon>Asteraceae</taxon>
        <taxon>Asteroideae</taxon>
        <taxon>Anthemideae</taxon>
        <taxon>Anthemidinae</taxon>
        <taxon>Tanacetum</taxon>
    </lineage>
</organism>
<keyword evidence="1" id="KW-0695">RNA-directed DNA polymerase</keyword>
<dbReference type="EMBL" id="BKCJ010477883">
    <property type="protein sequence ID" value="GFA73454.1"/>
    <property type="molecule type" value="Genomic_DNA"/>
</dbReference>
<dbReference type="GO" id="GO:0003964">
    <property type="term" value="F:RNA-directed DNA polymerase activity"/>
    <property type="evidence" value="ECO:0007669"/>
    <property type="project" value="UniProtKB-KW"/>
</dbReference>
<comment type="caution">
    <text evidence="1">The sequence shown here is derived from an EMBL/GenBank/DDBJ whole genome shotgun (WGS) entry which is preliminary data.</text>
</comment>
<proteinExistence type="predicted"/>
<accession>A0A699K6X2</accession>
<protein>
    <submittedName>
        <fullName evidence="1">RNA-directed DNA polymerase, eukaryota</fullName>
    </submittedName>
</protein>